<dbReference type="EMBL" id="CP001124">
    <property type="protein sequence ID" value="ACH38869.1"/>
    <property type="molecule type" value="Genomic_DNA"/>
</dbReference>
<reference evidence="3 4" key="2">
    <citation type="journal article" date="2010" name="BMC Genomics">
        <title>The genome of Geobacter bemidjiensis, exemplar for the subsurface clade of Geobacter species that predominate in Fe(III)-reducing subsurface environments.</title>
        <authorList>
            <person name="Aklujkar M."/>
            <person name="Young N.D."/>
            <person name="Holmes D."/>
            <person name="Chavan M."/>
            <person name="Risso C."/>
            <person name="Kiss H.E."/>
            <person name="Han C.S."/>
            <person name="Land M.L."/>
            <person name="Lovley D.R."/>
        </authorList>
    </citation>
    <scope>NUCLEOTIDE SEQUENCE [LARGE SCALE GENOMIC DNA]</scope>
    <source>
        <strain evidence="4">ATCC BAA-1014 / DSM 16622 / JCM 12645 / Bem</strain>
    </source>
</reference>
<evidence type="ECO:0000259" key="1">
    <source>
        <dbReference type="Pfam" id="PF23571"/>
    </source>
</evidence>
<feature type="domain" description="GH3 C-terminal" evidence="2">
    <location>
        <begin position="404"/>
        <end position="508"/>
    </location>
</feature>
<evidence type="ECO:0000313" key="3">
    <source>
        <dbReference type="EMBL" id="ACH38869.1"/>
    </source>
</evidence>
<evidence type="ECO:0000259" key="2">
    <source>
        <dbReference type="Pfam" id="PF23572"/>
    </source>
</evidence>
<dbReference type="AlphaFoldDB" id="B5EB08"/>
<dbReference type="eggNOG" id="COG0318">
    <property type="taxonomic scope" value="Bacteria"/>
</dbReference>
<accession>B5EB08</accession>
<dbReference type="InterPro" id="IPR055377">
    <property type="entry name" value="GH3_M"/>
</dbReference>
<dbReference type="Proteomes" id="UP000008825">
    <property type="component" value="Chromosome"/>
</dbReference>
<dbReference type="PANTHER" id="PTHR31901">
    <property type="entry name" value="GH3 DOMAIN-CONTAINING PROTEIN"/>
    <property type="match status" value="1"/>
</dbReference>
<dbReference type="Pfam" id="PF03321">
    <property type="entry name" value="GH3"/>
    <property type="match status" value="1"/>
</dbReference>
<sequence length="530" mass="58930">MMFSDTLKAAAVPVFDRLVKAGAALHASRLAGSDSVAAQRRIFSRLLARGASTRFGADYGLSELASLPFAQAYDLFRSRVPVRSYEEFWNDYFRYGARESGGRVTLALENVTWPGRVPFFCETSGTTAPSKFIPFTTEMFAANRRAALDLTSCYLGANRRSRLMEGKFLYLAGNTELTDRGEGVLSGDMSAITLRYRPSYLKPFIAPDAATARLPWEEKVERLAELLLRDTSIRGISGVPPWILLLLNRCRELGGAPLATLLPNLELIVHGGTSMKPYLQEFEQLFPASAPKFLEVLPSSEAFMAFQRPGENRMRLTPYYGAFFEFAPCDELEGGRPAPDARCVPLEEVEVGRRYAVILTTCAGLWRYHIGDTLRCTDREHLFIEFTGRDRFLDRFEEKVTQGEVEEAVARLNLMPGVEIREFMVGPQIGSRRHLWVLALAAGSTLSAEMLAGHLDASLNGMNADYRTFREQGRIKPPLVLTVPEGEIYRWSKEVRGKLGGQSKIPHVDPTLEGDLVASLARYCGAGGAR</sequence>
<dbReference type="InterPro" id="IPR055378">
    <property type="entry name" value="GH3_C"/>
</dbReference>
<dbReference type="KEGG" id="gbm:Gbem_1855"/>
<evidence type="ECO:0000313" key="4">
    <source>
        <dbReference type="Proteomes" id="UP000008825"/>
    </source>
</evidence>
<proteinExistence type="predicted"/>
<dbReference type="GO" id="GO:0005737">
    <property type="term" value="C:cytoplasm"/>
    <property type="evidence" value="ECO:0007669"/>
    <property type="project" value="TreeGrafter"/>
</dbReference>
<keyword evidence="4" id="KW-1185">Reference proteome</keyword>
<gene>
    <name evidence="3" type="ordered locus">Gbem_1855</name>
</gene>
<reference evidence="3 4" key="1">
    <citation type="submission" date="2008-07" db="EMBL/GenBank/DDBJ databases">
        <title>Complete sequence of Geobacter bemidjiensis BEM.</title>
        <authorList>
            <consortium name="US DOE Joint Genome Institute"/>
            <person name="Lucas S."/>
            <person name="Copeland A."/>
            <person name="Lapidus A."/>
            <person name="Glavina del Rio T."/>
            <person name="Dalin E."/>
            <person name="Tice H."/>
            <person name="Bruce D."/>
            <person name="Goodwin L."/>
            <person name="Pitluck S."/>
            <person name="Kiss H."/>
            <person name="Brettin T."/>
            <person name="Detter J.C."/>
            <person name="Han C."/>
            <person name="Kuske C.R."/>
            <person name="Schmutz J."/>
            <person name="Larimer F."/>
            <person name="Land M."/>
            <person name="Hauser L."/>
            <person name="Kyrpides N."/>
            <person name="Lykidis A."/>
            <person name="Lovley D."/>
            <person name="Richardson P."/>
        </authorList>
    </citation>
    <scope>NUCLEOTIDE SEQUENCE [LARGE SCALE GENOMIC DNA]</scope>
    <source>
        <strain evidence="4">ATCC BAA-1014 / DSM 16622 / JCM 12645 / Bem</strain>
    </source>
</reference>
<protein>
    <submittedName>
        <fullName evidence="3">GH3 family protein</fullName>
    </submittedName>
</protein>
<organism evidence="3 4">
    <name type="scientific">Citrifermentans bemidjiense (strain ATCC BAA-1014 / DSM 16622 / JCM 12645 / Bem)</name>
    <name type="common">Geobacter bemidjiensis</name>
    <dbReference type="NCBI Taxonomy" id="404380"/>
    <lineage>
        <taxon>Bacteria</taxon>
        <taxon>Pseudomonadati</taxon>
        <taxon>Thermodesulfobacteriota</taxon>
        <taxon>Desulfuromonadia</taxon>
        <taxon>Geobacterales</taxon>
        <taxon>Geobacteraceae</taxon>
        <taxon>Citrifermentans</taxon>
    </lineage>
</organism>
<dbReference type="Pfam" id="PF23571">
    <property type="entry name" value="GH3_M"/>
    <property type="match status" value="1"/>
</dbReference>
<dbReference type="RefSeq" id="WP_012530287.1">
    <property type="nucleotide sequence ID" value="NC_011146.1"/>
</dbReference>
<dbReference type="GO" id="GO:0016881">
    <property type="term" value="F:acid-amino acid ligase activity"/>
    <property type="evidence" value="ECO:0007669"/>
    <property type="project" value="TreeGrafter"/>
</dbReference>
<feature type="domain" description="GH3 middle" evidence="1">
    <location>
        <begin position="320"/>
        <end position="379"/>
    </location>
</feature>
<dbReference type="PANTHER" id="PTHR31901:SF9">
    <property type="entry name" value="GH3 DOMAIN-CONTAINING PROTEIN"/>
    <property type="match status" value="1"/>
</dbReference>
<dbReference type="HOGENOM" id="CLU_016249_4_0_7"/>
<dbReference type="Pfam" id="PF23572">
    <property type="entry name" value="GH3_C"/>
    <property type="match status" value="1"/>
</dbReference>
<dbReference type="STRING" id="404380.Gbem_1855"/>
<dbReference type="InterPro" id="IPR004993">
    <property type="entry name" value="GH3"/>
</dbReference>
<name>B5EB08_CITBB</name>